<reference evidence="3 4" key="1">
    <citation type="journal article" date="2018" name="Mol. Biol. Evol.">
        <title>Broad Genomic Sampling Reveals a Smut Pathogenic Ancestry of the Fungal Clade Ustilaginomycotina.</title>
        <authorList>
            <person name="Kijpornyongpan T."/>
            <person name="Mondo S.J."/>
            <person name="Barry K."/>
            <person name="Sandor L."/>
            <person name="Lee J."/>
            <person name="Lipzen A."/>
            <person name="Pangilinan J."/>
            <person name="LaButti K."/>
            <person name="Hainaut M."/>
            <person name="Henrissat B."/>
            <person name="Grigoriev I.V."/>
            <person name="Spatafora J.W."/>
            <person name="Aime M.C."/>
        </authorList>
    </citation>
    <scope>NUCLEOTIDE SEQUENCE [LARGE SCALE GENOMIC DNA]</scope>
    <source>
        <strain evidence="3 4">MCA 4198</strain>
    </source>
</reference>
<dbReference type="InParanoid" id="A0A316YMI4"/>
<evidence type="ECO:0000313" key="3">
    <source>
        <dbReference type="EMBL" id="PWN89878.1"/>
    </source>
</evidence>
<feature type="chain" id="PRO_5016371896" evidence="2">
    <location>
        <begin position="24"/>
        <end position="129"/>
    </location>
</feature>
<feature type="compositionally biased region" description="Basic and acidic residues" evidence="1">
    <location>
        <begin position="114"/>
        <end position="129"/>
    </location>
</feature>
<sequence length="129" mass="14597">MLTSRVLLILLMAAGSLTRSVSAFPTKQVNGLPFCEGMEAHHCSFENPNMLYQSSLVDQDDSFRKRAVMRKARGSLSKHASRICKSLKASGRKFKERLKEFTTFEESTFVPHSHGGEHGDEYNHRQHLS</sequence>
<gene>
    <name evidence="3" type="ORF">FA10DRAFT_99379</name>
</gene>
<feature type="signal peptide" evidence="2">
    <location>
        <begin position="1"/>
        <end position="23"/>
    </location>
</feature>
<dbReference type="GeneID" id="37047758"/>
<keyword evidence="4" id="KW-1185">Reference proteome</keyword>
<proteinExistence type="predicted"/>
<accession>A0A316YMI4</accession>
<evidence type="ECO:0000256" key="2">
    <source>
        <dbReference type="SAM" id="SignalP"/>
    </source>
</evidence>
<evidence type="ECO:0000256" key="1">
    <source>
        <dbReference type="SAM" id="MobiDB-lite"/>
    </source>
</evidence>
<dbReference type="RefSeq" id="XP_025377076.1">
    <property type="nucleotide sequence ID" value="XM_025525842.1"/>
</dbReference>
<protein>
    <submittedName>
        <fullName evidence="3">Uncharacterized protein</fullName>
    </submittedName>
</protein>
<dbReference type="Proteomes" id="UP000245768">
    <property type="component" value="Unassembled WGS sequence"/>
</dbReference>
<organism evidence="3 4">
    <name type="scientific">Acaromyces ingoldii</name>
    <dbReference type="NCBI Taxonomy" id="215250"/>
    <lineage>
        <taxon>Eukaryota</taxon>
        <taxon>Fungi</taxon>
        <taxon>Dikarya</taxon>
        <taxon>Basidiomycota</taxon>
        <taxon>Ustilaginomycotina</taxon>
        <taxon>Exobasidiomycetes</taxon>
        <taxon>Exobasidiales</taxon>
        <taxon>Cryptobasidiaceae</taxon>
        <taxon>Acaromyces</taxon>
    </lineage>
</organism>
<name>A0A316YMI4_9BASI</name>
<feature type="region of interest" description="Disordered" evidence="1">
    <location>
        <begin position="109"/>
        <end position="129"/>
    </location>
</feature>
<dbReference type="AlphaFoldDB" id="A0A316YMI4"/>
<evidence type="ECO:0000313" key="4">
    <source>
        <dbReference type="Proteomes" id="UP000245768"/>
    </source>
</evidence>
<dbReference type="EMBL" id="KZ819636">
    <property type="protein sequence ID" value="PWN89878.1"/>
    <property type="molecule type" value="Genomic_DNA"/>
</dbReference>
<keyword evidence="2" id="KW-0732">Signal</keyword>